<dbReference type="AlphaFoldDB" id="A0A835J4A0"/>
<feature type="compositionally biased region" description="Polar residues" evidence="1">
    <location>
        <begin position="209"/>
        <end position="224"/>
    </location>
</feature>
<gene>
    <name evidence="3" type="ORF">SADUNF_Sadunf18G0092600</name>
</gene>
<keyword evidence="2" id="KW-0732">Signal</keyword>
<feature type="compositionally biased region" description="Polar residues" evidence="1">
    <location>
        <begin position="257"/>
        <end position="287"/>
    </location>
</feature>
<feature type="signal peptide" evidence="2">
    <location>
        <begin position="1"/>
        <end position="27"/>
    </location>
</feature>
<feature type="compositionally biased region" description="Polar residues" evidence="1">
    <location>
        <begin position="232"/>
        <end position="247"/>
    </location>
</feature>
<sequence>MSNKARVIARVLLWAACSALLVQSGLAQLPPLPQIPGLPRIPLPPIPGLPLIPGLPQIPGLPRIQLPPIPGLPRIPGLPQIPGLPRIPLPQIPGLPLIPGLPQIPGLPLLPPLPQIPGLPSLPAFAQTLEEIMLCHLHFVFKFSAALQLHLQVHTCLLRALLGRRSNFDTNHVEQSSSNCSCLAMGSMQRPAGPIRISAAATIAPDPRSAQNPTTPDSRPTFTSRFAPDPRSAQNPTTPDSRPTFTSRFAPDPRPAQNPTTPYSRPSFNSRFAQNPATPDSRPSFNSRFAADSGAAFTSDPWTAGTSKSAPGTGSASTTPYPRQVFTSTTPNSRRSSSCTSSGDKQCWTSVANAAGCVVDITPLLHRQLSTAGSACG</sequence>
<evidence type="ECO:0000313" key="3">
    <source>
        <dbReference type="EMBL" id="KAF9662806.1"/>
    </source>
</evidence>
<keyword evidence="4" id="KW-1185">Reference proteome</keyword>
<feature type="compositionally biased region" description="Polar residues" evidence="1">
    <location>
        <begin position="300"/>
        <end position="321"/>
    </location>
</feature>
<feature type="region of interest" description="Disordered" evidence="1">
    <location>
        <begin position="203"/>
        <end position="345"/>
    </location>
</feature>
<evidence type="ECO:0000256" key="2">
    <source>
        <dbReference type="SAM" id="SignalP"/>
    </source>
</evidence>
<comment type="caution">
    <text evidence="3">The sequence shown here is derived from an EMBL/GenBank/DDBJ whole genome shotgun (WGS) entry which is preliminary data.</text>
</comment>
<dbReference type="OrthoDB" id="10629225at2759"/>
<protein>
    <submittedName>
        <fullName evidence="3">Uncharacterized protein</fullName>
    </submittedName>
</protein>
<organism evidence="3 4">
    <name type="scientific">Salix dunnii</name>
    <dbReference type="NCBI Taxonomy" id="1413687"/>
    <lineage>
        <taxon>Eukaryota</taxon>
        <taxon>Viridiplantae</taxon>
        <taxon>Streptophyta</taxon>
        <taxon>Embryophyta</taxon>
        <taxon>Tracheophyta</taxon>
        <taxon>Spermatophyta</taxon>
        <taxon>Magnoliopsida</taxon>
        <taxon>eudicotyledons</taxon>
        <taxon>Gunneridae</taxon>
        <taxon>Pentapetalae</taxon>
        <taxon>rosids</taxon>
        <taxon>fabids</taxon>
        <taxon>Malpighiales</taxon>
        <taxon>Salicaceae</taxon>
        <taxon>Saliceae</taxon>
        <taxon>Salix</taxon>
    </lineage>
</organism>
<evidence type="ECO:0000256" key="1">
    <source>
        <dbReference type="SAM" id="MobiDB-lite"/>
    </source>
</evidence>
<feature type="compositionally biased region" description="Low complexity" evidence="1">
    <location>
        <begin position="327"/>
        <end position="342"/>
    </location>
</feature>
<reference evidence="3 4" key="1">
    <citation type="submission" date="2020-10" db="EMBL/GenBank/DDBJ databases">
        <title>Plant Genome Project.</title>
        <authorList>
            <person name="Zhang R.-G."/>
        </authorList>
    </citation>
    <scope>NUCLEOTIDE SEQUENCE [LARGE SCALE GENOMIC DNA]</scope>
    <source>
        <strain evidence="3">FAFU-HL-1</strain>
        <tissue evidence="3">Leaf</tissue>
    </source>
</reference>
<dbReference type="Proteomes" id="UP000657918">
    <property type="component" value="Unassembled WGS sequence"/>
</dbReference>
<feature type="chain" id="PRO_5032953063" evidence="2">
    <location>
        <begin position="28"/>
        <end position="377"/>
    </location>
</feature>
<evidence type="ECO:0000313" key="4">
    <source>
        <dbReference type="Proteomes" id="UP000657918"/>
    </source>
</evidence>
<proteinExistence type="predicted"/>
<dbReference type="EMBL" id="JADGMS010000018">
    <property type="protein sequence ID" value="KAF9662806.1"/>
    <property type="molecule type" value="Genomic_DNA"/>
</dbReference>
<name>A0A835J4A0_9ROSI</name>
<accession>A0A835J4A0</accession>